<accession>A0ABN9A1E6</accession>
<sequence>MGPVSPVWDLPPPRLCREPDSVAEKGRETLPQKLKGRFPTSQFSETDFFFSTKIHTASQKQPLHQLYQLYFYLKQTGTHGPQSTPGSVSVSENERVTGKASGDRSVRGPWWQVPEISVCLPHKR</sequence>
<feature type="region of interest" description="Disordered" evidence="1">
    <location>
        <begin position="78"/>
        <end position="106"/>
    </location>
</feature>
<protein>
    <submittedName>
        <fullName evidence="2">Uncharacterized protein</fullName>
    </submittedName>
</protein>
<feature type="compositionally biased region" description="Basic and acidic residues" evidence="1">
    <location>
        <begin position="15"/>
        <end position="27"/>
    </location>
</feature>
<organism evidence="2 3">
    <name type="scientific">Rangifer tarandus platyrhynchus</name>
    <name type="common">Svalbard reindeer</name>
    <dbReference type="NCBI Taxonomy" id="3082113"/>
    <lineage>
        <taxon>Eukaryota</taxon>
        <taxon>Metazoa</taxon>
        <taxon>Chordata</taxon>
        <taxon>Craniata</taxon>
        <taxon>Vertebrata</taxon>
        <taxon>Euteleostomi</taxon>
        <taxon>Mammalia</taxon>
        <taxon>Eutheria</taxon>
        <taxon>Laurasiatheria</taxon>
        <taxon>Artiodactyla</taxon>
        <taxon>Ruminantia</taxon>
        <taxon>Pecora</taxon>
        <taxon>Cervidae</taxon>
        <taxon>Odocoileinae</taxon>
        <taxon>Rangifer</taxon>
    </lineage>
</organism>
<reference evidence="2" key="1">
    <citation type="submission" date="2023-04" db="EMBL/GenBank/DDBJ databases">
        <authorList>
            <consortium name="ELIXIR-Norway"/>
        </authorList>
    </citation>
    <scope>NUCLEOTIDE SEQUENCE [LARGE SCALE GENOMIC DNA]</scope>
</reference>
<keyword evidence="3" id="KW-1185">Reference proteome</keyword>
<proteinExistence type="predicted"/>
<evidence type="ECO:0000256" key="1">
    <source>
        <dbReference type="SAM" id="MobiDB-lite"/>
    </source>
</evidence>
<feature type="region of interest" description="Disordered" evidence="1">
    <location>
        <begin position="1"/>
        <end position="27"/>
    </location>
</feature>
<dbReference type="Proteomes" id="UP001176941">
    <property type="component" value="Chromosome 9"/>
</dbReference>
<evidence type="ECO:0000313" key="3">
    <source>
        <dbReference type="Proteomes" id="UP001176941"/>
    </source>
</evidence>
<dbReference type="EMBL" id="OX459945">
    <property type="protein sequence ID" value="CAI9179480.1"/>
    <property type="molecule type" value="Genomic_DNA"/>
</dbReference>
<gene>
    <name evidence="2" type="ORF">MRATA1EN1_LOCUS28442</name>
</gene>
<feature type="compositionally biased region" description="Basic and acidic residues" evidence="1">
    <location>
        <begin position="92"/>
        <end position="106"/>
    </location>
</feature>
<feature type="compositionally biased region" description="Polar residues" evidence="1">
    <location>
        <begin position="78"/>
        <end position="91"/>
    </location>
</feature>
<evidence type="ECO:0000313" key="2">
    <source>
        <dbReference type="EMBL" id="CAI9179480.1"/>
    </source>
</evidence>
<name>A0ABN9A1E6_RANTA</name>